<dbReference type="RefSeq" id="WP_013394541.1">
    <property type="nucleotide sequence ID" value="NC_014640.1"/>
</dbReference>
<dbReference type="EMBL" id="CP002287">
    <property type="protein sequence ID" value="ADP17227.1"/>
    <property type="molecule type" value="Genomic_DNA"/>
</dbReference>
<accession>E3HR93</accession>
<dbReference type="KEGG" id="axy:AXYL_03907"/>
<evidence type="ECO:0000313" key="3">
    <source>
        <dbReference type="Proteomes" id="UP000006876"/>
    </source>
</evidence>
<feature type="domain" description="DUF2272" evidence="1">
    <location>
        <begin position="121"/>
        <end position="263"/>
    </location>
</feature>
<dbReference type="Pfam" id="PF10030">
    <property type="entry name" value="DUF2272"/>
    <property type="match status" value="1"/>
</dbReference>
<gene>
    <name evidence="2" type="ordered locus">AXYL_03907</name>
</gene>
<dbReference type="eggNOG" id="COG4322">
    <property type="taxonomic scope" value="Bacteria"/>
</dbReference>
<evidence type="ECO:0000259" key="1">
    <source>
        <dbReference type="Pfam" id="PF10030"/>
    </source>
</evidence>
<proteinExistence type="predicted"/>
<dbReference type="HOGENOM" id="CLU_975297_0_0_4"/>
<dbReference type="OrthoDB" id="8836344at2"/>
<organism evidence="2 3">
    <name type="scientific">Achromobacter xylosoxidans (strain A8)</name>
    <dbReference type="NCBI Taxonomy" id="762376"/>
    <lineage>
        <taxon>Bacteria</taxon>
        <taxon>Pseudomonadati</taxon>
        <taxon>Pseudomonadota</taxon>
        <taxon>Betaproteobacteria</taxon>
        <taxon>Burkholderiales</taxon>
        <taxon>Alcaligenaceae</taxon>
        <taxon>Achromobacter</taxon>
    </lineage>
</organism>
<evidence type="ECO:0000313" key="2">
    <source>
        <dbReference type="EMBL" id="ADP17227.1"/>
    </source>
</evidence>
<protein>
    <recommendedName>
        <fullName evidence="1">DUF2272 domain-containing protein</fullName>
    </recommendedName>
</protein>
<name>E3HR93_ACHXA</name>
<sequence>MKRFVNVEAVNLRATPSTVKNSPIGSLTLGEEIFDLGDAPGGWHHVQTEIGGVPLQGYSVDGLADSKFKWAKAKQPTLRSPATRAREALVAAAVEQWLRFDKGQGKENAEPYSSYIHEMWKALGKNLTGKDTAYPWSAVAISLMVRNAAKVIPEYQAFKQSIGHARFMWDAIKKGASKDASAPFWGVPLTEDKPQVGDIIGSWRGTPFAFDQYLAATKNPEAPSHSDIVVAVGSEVALAVGGNVRQSVFVTGYQLTADGKLGKNQRFDKGKLVGEAIVLMKNRIA</sequence>
<dbReference type="Proteomes" id="UP000006876">
    <property type="component" value="Chromosome"/>
</dbReference>
<reference evidence="2 3" key="1">
    <citation type="journal article" date="2011" name="J. Bacteriol.">
        <title>Complete genome sequence of the haloaromatic acid-degrading bacterium Achromobacter xylosoxidans A8.</title>
        <authorList>
            <person name="Strnad H."/>
            <person name="Ridl J."/>
            <person name="Paces J."/>
            <person name="Kolar M."/>
            <person name="Vlcek C."/>
            <person name="Paces V."/>
        </authorList>
    </citation>
    <scope>NUCLEOTIDE SEQUENCE [LARGE SCALE GENOMIC DNA]</scope>
    <source>
        <strain evidence="2 3">A8</strain>
    </source>
</reference>
<dbReference type="STRING" id="762376.AXYL_03907"/>
<dbReference type="InterPro" id="IPR019262">
    <property type="entry name" value="DUF2272"/>
</dbReference>
<dbReference type="AlphaFoldDB" id="E3HR93"/>